<accession>A0A6M3LDY0</accession>
<gene>
    <name evidence="1" type="ORF">MM415B03413_0011</name>
</gene>
<sequence>MSDETYLAMTRLRFISGGKLCTVEPKQIFSFDGDEGVDIGLLLRTKAIIKTPAIVQEKAVKRGKNSR</sequence>
<proteinExistence type="predicted"/>
<reference evidence="1" key="1">
    <citation type="submission" date="2020-03" db="EMBL/GenBank/DDBJ databases">
        <title>The deep terrestrial virosphere.</title>
        <authorList>
            <person name="Holmfeldt K."/>
            <person name="Nilsson E."/>
            <person name="Simone D."/>
            <person name="Lopez-Fernandez M."/>
            <person name="Wu X."/>
            <person name="de Brujin I."/>
            <person name="Lundin D."/>
            <person name="Andersson A."/>
            <person name="Bertilsson S."/>
            <person name="Dopson M."/>
        </authorList>
    </citation>
    <scope>NUCLEOTIDE SEQUENCE</scope>
    <source>
        <strain evidence="1">MM415B03413</strain>
    </source>
</reference>
<dbReference type="AlphaFoldDB" id="A0A6M3LDY0"/>
<dbReference type="EMBL" id="MT142974">
    <property type="protein sequence ID" value="QJA91268.1"/>
    <property type="molecule type" value="Genomic_DNA"/>
</dbReference>
<name>A0A6M3LDY0_9ZZZZ</name>
<protein>
    <submittedName>
        <fullName evidence="1">Uncharacterized protein</fullName>
    </submittedName>
</protein>
<evidence type="ECO:0000313" key="1">
    <source>
        <dbReference type="EMBL" id="QJA91268.1"/>
    </source>
</evidence>
<organism evidence="1">
    <name type="scientific">viral metagenome</name>
    <dbReference type="NCBI Taxonomy" id="1070528"/>
    <lineage>
        <taxon>unclassified sequences</taxon>
        <taxon>metagenomes</taxon>
        <taxon>organismal metagenomes</taxon>
    </lineage>
</organism>